<dbReference type="InterPro" id="IPR007607">
    <property type="entry name" value="BacA/B"/>
</dbReference>
<reference evidence="2 3" key="1">
    <citation type="submission" date="2016-02" db="EMBL/GenBank/DDBJ databases">
        <title>Draft genome sequence of Polaribacter atrinae KACC17473.</title>
        <authorList>
            <person name="Shin S.-K."/>
            <person name="Yi H."/>
        </authorList>
    </citation>
    <scope>NUCLEOTIDE SEQUENCE [LARGE SCALE GENOMIC DNA]</scope>
    <source>
        <strain evidence="2 3">KACC 17473</strain>
    </source>
</reference>
<sequence length="137" mass="14810">MFNNKSKKPQNKKVMERNVLAKNTKIVGDIKSDGDFRIDGTLEGTLVTKGRVIIGTEGFVKGKVECTNADIEGKFSGNLLVLNTLTIKTNANISGEVIIGKLSVEPGATFNATCTMKGAVKELNYSNDKKNRSEKTA</sequence>
<evidence type="ECO:0008006" key="4">
    <source>
        <dbReference type="Google" id="ProtNLM"/>
    </source>
</evidence>
<comment type="similarity">
    <text evidence="1">Belongs to the bactofilin family.</text>
</comment>
<gene>
    <name evidence="2" type="ORF">LPB303_01885</name>
</gene>
<dbReference type="Proteomes" id="UP000076923">
    <property type="component" value="Unassembled WGS sequence"/>
</dbReference>
<comment type="caution">
    <text evidence="2">The sequence shown here is derived from an EMBL/GenBank/DDBJ whole genome shotgun (WGS) entry which is preliminary data.</text>
</comment>
<evidence type="ECO:0000313" key="2">
    <source>
        <dbReference type="EMBL" id="OAD46309.1"/>
    </source>
</evidence>
<dbReference type="OrthoDB" id="5432602at2"/>
<dbReference type="AlphaFoldDB" id="A0A176TEX4"/>
<evidence type="ECO:0000313" key="3">
    <source>
        <dbReference type="Proteomes" id="UP000076923"/>
    </source>
</evidence>
<dbReference type="Pfam" id="PF04519">
    <property type="entry name" value="Bactofilin"/>
    <property type="match status" value="1"/>
</dbReference>
<dbReference type="STRING" id="1333662.LPB303_01885"/>
<name>A0A176TEX4_9FLAO</name>
<organism evidence="2 3">
    <name type="scientific">Polaribacter atrinae</name>
    <dbReference type="NCBI Taxonomy" id="1333662"/>
    <lineage>
        <taxon>Bacteria</taxon>
        <taxon>Pseudomonadati</taxon>
        <taxon>Bacteroidota</taxon>
        <taxon>Flavobacteriia</taxon>
        <taxon>Flavobacteriales</taxon>
        <taxon>Flavobacteriaceae</taxon>
    </lineage>
</organism>
<keyword evidence="3" id="KW-1185">Reference proteome</keyword>
<dbReference type="EMBL" id="LVWE01000003">
    <property type="protein sequence ID" value="OAD46309.1"/>
    <property type="molecule type" value="Genomic_DNA"/>
</dbReference>
<proteinExistence type="inferred from homology"/>
<dbReference type="PANTHER" id="PTHR35024:SF4">
    <property type="entry name" value="POLYMER-FORMING CYTOSKELETAL PROTEIN"/>
    <property type="match status" value="1"/>
</dbReference>
<evidence type="ECO:0000256" key="1">
    <source>
        <dbReference type="ARBA" id="ARBA00044755"/>
    </source>
</evidence>
<dbReference type="PANTHER" id="PTHR35024">
    <property type="entry name" value="HYPOTHETICAL CYTOSOLIC PROTEIN"/>
    <property type="match status" value="1"/>
</dbReference>
<accession>A0A176TEX4</accession>
<protein>
    <recommendedName>
        <fullName evidence="4">Cell shape determination protein CcmA</fullName>
    </recommendedName>
</protein>